<evidence type="ECO:0000313" key="3">
    <source>
        <dbReference type="Proteomes" id="UP001213000"/>
    </source>
</evidence>
<sequence length="759" mass="87222">MNPIYHLEWIRAEQTMQKMVHILQRLNRLPHLPPCWPLSLDYIKAYDTQEEAAAAIEHARSWFAIPAGLLYWMMKKVPDPGFQEGQRAPKWFHQVLLEMSDKVTFDSLRLSDVFETHYTWNQVGVWLHNPEDKQSQPPVEFFLKAGVPVWYRWGKREDRQKGWNSSYPLIAPHPWELQDATTFITCPPPSNNDWNYSNDADPVQELEPGFPVVSAHEHVHTQSQSPPPPAQEKREMAQQAWNDFWARRDKKNETLRAKETQRQKQQRDSCQKHPPITSAPVYAWRIDSDKPSGYVRELVSFEDREEALIEEFRDSVRKYDPVANEWHCCDFWNDDSDTASDENDGNVQVSESDPSSEPLPTSTSASTIVSSPAAPPSMSVGMERTQSEVLRLLSLHFGFVPPLPLPTSFRPGFTADADRLSLIAVLGLDADKINNNFFALPLGKICMNFLRTFSSKDEESMPDPELWDLSENNRQYVVFSKRFSTIRTVSSSNQTWFMFDFGLSRTVPWNLAVRSGAAALYICCLDDQLDEEDIVLDLVREGIEFHTLQPLDDLSAAPRDRIASTYVPYRMSEHEFDNQDYEFWKKQVNHIMTLRRGRAAIIRGGFARRIGLSYMSSWEGARGPSGIYDNPEHMFIARDAAGVEYVDDCLTENELGALCGLYLTFTGSGEQIGKQSWYPLAPVFDGSGEDMGWWMDRAEKLWRHINTIIKHEVIDDKLQLPLNVRNWRNILRGYADGRRAVKKAKKWSIGVLNDHLGSL</sequence>
<reference evidence="2" key="1">
    <citation type="submission" date="2022-07" db="EMBL/GenBank/DDBJ databases">
        <title>Genome Sequence of Leucocoprinus birnbaumii.</title>
        <authorList>
            <person name="Buettner E."/>
        </authorList>
    </citation>
    <scope>NUCLEOTIDE SEQUENCE</scope>
    <source>
        <strain evidence="2">VT141</strain>
    </source>
</reference>
<dbReference type="AlphaFoldDB" id="A0AAD5VHA9"/>
<evidence type="ECO:0000313" key="2">
    <source>
        <dbReference type="EMBL" id="KAJ3558301.1"/>
    </source>
</evidence>
<evidence type="ECO:0000256" key="1">
    <source>
        <dbReference type="SAM" id="MobiDB-lite"/>
    </source>
</evidence>
<feature type="region of interest" description="Disordered" evidence="1">
    <location>
        <begin position="337"/>
        <end position="379"/>
    </location>
</feature>
<feature type="region of interest" description="Disordered" evidence="1">
    <location>
        <begin position="215"/>
        <end position="237"/>
    </location>
</feature>
<feature type="compositionally biased region" description="Basic and acidic residues" evidence="1">
    <location>
        <begin position="255"/>
        <end position="271"/>
    </location>
</feature>
<proteinExistence type="predicted"/>
<name>A0AAD5VHA9_9AGAR</name>
<dbReference type="Proteomes" id="UP001213000">
    <property type="component" value="Unassembled WGS sequence"/>
</dbReference>
<dbReference type="EMBL" id="JANIEX010001405">
    <property type="protein sequence ID" value="KAJ3558301.1"/>
    <property type="molecule type" value="Genomic_DNA"/>
</dbReference>
<gene>
    <name evidence="2" type="ORF">NP233_g11535</name>
</gene>
<feature type="compositionally biased region" description="Polar residues" evidence="1">
    <location>
        <begin position="345"/>
        <end position="369"/>
    </location>
</feature>
<protein>
    <submittedName>
        <fullName evidence="2">Uncharacterized protein</fullName>
    </submittedName>
</protein>
<feature type="region of interest" description="Disordered" evidence="1">
    <location>
        <begin position="255"/>
        <end position="276"/>
    </location>
</feature>
<comment type="caution">
    <text evidence="2">The sequence shown here is derived from an EMBL/GenBank/DDBJ whole genome shotgun (WGS) entry which is preliminary data.</text>
</comment>
<organism evidence="2 3">
    <name type="scientific">Leucocoprinus birnbaumii</name>
    <dbReference type="NCBI Taxonomy" id="56174"/>
    <lineage>
        <taxon>Eukaryota</taxon>
        <taxon>Fungi</taxon>
        <taxon>Dikarya</taxon>
        <taxon>Basidiomycota</taxon>
        <taxon>Agaricomycotina</taxon>
        <taxon>Agaricomycetes</taxon>
        <taxon>Agaricomycetidae</taxon>
        <taxon>Agaricales</taxon>
        <taxon>Agaricineae</taxon>
        <taxon>Agaricaceae</taxon>
        <taxon>Leucocoprinus</taxon>
    </lineage>
</organism>
<accession>A0AAD5VHA9</accession>
<keyword evidence="3" id="KW-1185">Reference proteome</keyword>